<feature type="compositionally biased region" description="Basic and acidic residues" evidence="1">
    <location>
        <begin position="122"/>
        <end position="142"/>
    </location>
</feature>
<gene>
    <name evidence="2" type="ORF">C8J55DRAFT_607463</name>
</gene>
<feature type="compositionally biased region" description="Basic residues" evidence="1">
    <location>
        <begin position="181"/>
        <end position="191"/>
    </location>
</feature>
<dbReference type="EMBL" id="JANVFS010000025">
    <property type="protein sequence ID" value="KAJ4473413.1"/>
    <property type="molecule type" value="Genomic_DNA"/>
</dbReference>
<accession>A0A9W9A4M6</accession>
<name>A0A9W9A4M6_9AGAR</name>
<dbReference type="Proteomes" id="UP001150238">
    <property type="component" value="Unassembled WGS sequence"/>
</dbReference>
<reference evidence="2" key="2">
    <citation type="journal article" date="2023" name="Proc. Natl. Acad. Sci. U.S.A.">
        <title>A global phylogenomic analysis of the shiitake genus Lentinula.</title>
        <authorList>
            <person name="Sierra-Patev S."/>
            <person name="Min B."/>
            <person name="Naranjo-Ortiz M."/>
            <person name="Looney B."/>
            <person name="Konkel Z."/>
            <person name="Slot J.C."/>
            <person name="Sakamoto Y."/>
            <person name="Steenwyk J.L."/>
            <person name="Rokas A."/>
            <person name="Carro J."/>
            <person name="Camarero S."/>
            <person name="Ferreira P."/>
            <person name="Molpeceres G."/>
            <person name="Ruiz-Duenas F.J."/>
            <person name="Serrano A."/>
            <person name="Henrissat B."/>
            <person name="Drula E."/>
            <person name="Hughes K.W."/>
            <person name="Mata J.L."/>
            <person name="Ishikawa N.K."/>
            <person name="Vargas-Isla R."/>
            <person name="Ushijima S."/>
            <person name="Smith C.A."/>
            <person name="Donoghue J."/>
            <person name="Ahrendt S."/>
            <person name="Andreopoulos W."/>
            <person name="He G."/>
            <person name="LaButti K."/>
            <person name="Lipzen A."/>
            <person name="Ng V."/>
            <person name="Riley R."/>
            <person name="Sandor L."/>
            <person name="Barry K."/>
            <person name="Martinez A.T."/>
            <person name="Xiao Y."/>
            <person name="Gibbons J.G."/>
            <person name="Terashima K."/>
            <person name="Grigoriev I.V."/>
            <person name="Hibbett D."/>
        </authorList>
    </citation>
    <scope>NUCLEOTIDE SEQUENCE</scope>
    <source>
        <strain evidence="2">Sp2 HRB7682 ss15</strain>
    </source>
</reference>
<evidence type="ECO:0000313" key="3">
    <source>
        <dbReference type="Proteomes" id="UP001150238"/>
    </source>
</evidence>
<comment type="caution">
    <text evidence="2">The sequence shown here is derived from an EMBL/GenBank/DDBJ whole genome shotgun (WGS) entry which is preliminary data.</text>
</comment>
<feature type="compositionally biased region" description="Acidic residues" evidence="1">
    <location>
        <begin position="95"/>
        <end position="106"/>
    </location>
</feature>
<feature type="compositionally biased region" description="Polar residues" evidence="1">
    <location>
        <begin position="151"/>
        <end position="166"/>
    </location>
</feature>
<proteinExistence type="predicted"/>
<sequence length="191" mass="21642">MTKLIGTMRHTTRPLAPYNDSRYPVFQSFEHDFGEEAGSEDFPENFTIYCSSSSEPEFREMEQRQTRLTASEIERTWSSLAEVHEGLDLSRFTDADDDVSYSDTSEDLASHSESSYPSPPESVREERAYLHQDRTTAPRDLVDQLLDAPQRSPSMGSSINPKQESSPKAVHQSGLPPYRPKEKRNHLGGSK</sequence>
<evidence type="ECO:0000313" key="2">
    <source>
        <dbReference type="EMBL" id="KAJ4473413.1"/>
    </source>
</evidence>
<reference evidence="2" key="1">
    <citation type="submission" date="2022-08" db="EMBL/GenBank/DDBJ databases">
        <authorList>
            <consortium name="DOE Joint Genome Institute"/>
            <person name="Min B."/>
            <person name="Riley R."/>
            <person name="Sierra-Patev S."/>
            <person name="Naranjo-Ortiz M."/>
            <person name="Looney B."/>
            <person name="Konkel Z."/>
            <person name="Slot J.C."/>
            <person name="Sakamoto Y."/>
            <person name="Steenwyk J.L."/>
            <person name="Rokas A."/>
            <person name="Carro J."/>
            <person name="Camarero S."/>
            <person name="Ferreira P."/>
            <person name="Molpeceres G."/>
            <person name="Ruiz-Duenas F.J."/>
            <person name="Serrano A."/>
            <person name="Henrissat B."/>
            <person name="Drula E."/>
            <person name="Hughes K.W."/>
            <person name="Mata J.L."/>
            <person name="Ishikawa N.K."/>
            <person name="Vargas-Isla R."/>
            <person name="Ushijima S."/>
            <person name="Smith C.A."/>
            <person name="Ahrendt S."/>
            <person name="Andreopoulos W."/>
            <person name="He G."/>
            <person name="Labutti K."/>
            <person name="Lipzen A."/>
            <person name="Ng V."/>
            <person name="Sandor L."/>
            <person name="Barry K."/>
            <person name="Martinez A.T."/>
            <person name="Xiao Y."/>
            <person name="Gibbons J.G."/>
            <person name="Terashima K."/>
            <person name="Hibbett D.S."/>
            <person name="Grigoriev I.V."/>
        </authorList>
    </citation>
    <scope>NUCLEOTIDE SEQUENCE</scope>
    <source>
        <strain evidence="2">Sp2 HRB7682 ss15</strain>
    </source>
</reference>
<evidence type="ECO:0000256" key="1">
    <source>
        <dbReference type="SAM" id="MobiDB-lite"/>
    </source>
</evidence>
<protein>
    <submittedName>
        <fullName evidence="2">Uncharacterized protein</fullName>
    </submittedName>
</protein>
<feature type="region of interest" description="Disordered" evidence="1">
    <location>
        <begin position="88"/>
        <end position="191"/>
    </location>
</feature>
<dbReference type="AlphaFoldDB" id="A0A9W9A4M6"/>
<organism evidence="2 3">
    <name type="scientific">Lentinula lateritia</name>
    <dbReference type="NCBI Taxonomy" id="40482"/>
    <lineage>
        <taxon>Eukaryota</taxon>
        <taxon>Fungi</taxon>
        <taxon>Dikarya</taxon>
        <taxon>Basidiomycota</taxon>
        <taxon>Agaricomycotina</taxon>
        <taxon>Agaricomycetes</taxon>
        <taxon>Agaricomycetidae</taxon>
        <taxon>Agaricales</taxon>
        <taxon>Marasmiineae</taxon>
        <taxon>Omphalotaceae</taxon>
        <taxon>Lentinula</taxon>
    </lineage>
</organism>